<organism evidence="1">
    <name type="scientific">viral metagenome</name>
    <dbReference type="NCBI Taxonomy" id="1070528"/>
    <lineage>
        <taxon>unclassified sequences</taxon>
        <taxon>metagenomes</taxon>
        <taxon>organismal metagenomes</taxon>
    </lineage>
</organism>
<dbReference type="EMBL" id="MN739664">
    <property type="protein sequence ID" value="QHT19292.1"/>
    <property type="molecule type" value="Genomic_DNA"/>
</dbReference>
<evidence type="ECO:0000313" key="1">
    <source>
        <dbReference type="EMBL" id="QHT19292.1"/>
    </source>
</evidence>
<proteinExistence type="predicted"/>
<name>A0A6C0DS24_9ZZZZ</name>
<dbReference type="AlphaFoldDB" id="A0A6C0DS24"/>
<accession>A0A6C0DS24</accession>
<sequence length="120" mass="12679">MSSSLTSYSQVDASVRFLRALATTTVYTPTKAVASNIPVATFSASTTSSTYPSGTLFRDMGKRVVTFGTNNAEVAFYTLVQPQQGPATEGVPLNYATKNAYVQVWASSDVPAIITVGRVG</sequence>
<reference evidence="1" key="1">
    <citation type="journal article" date="2020" name="Nature">
        <title>Giant virus diversity and host interactions through global metagenomics.</title>
        <authorList>
            <person name="Schulz F."/>
            <person name="Roux S."/>
            <person name="Paez-Espino D."/>
            <person name="Jungbluth S."/>
            <person name="Walsh D.A."/>
            <person name="Denef V.J."/>
            <person name="McMahon K.D."/>
            <person name="Konstantinidis K.T."/>
            <person name="Eloe-Fadrosh E.A."/>
            <person name="Kyrpides N.C."/>
            <person name="Woyke T."/>
        </authorList>
    </citation>
    <scope>NUCLEOTIDE SEQUENCE</scope>
    <source>
        <strain evidence="1">GVMAG-M-3300023174-57</strain>
    </source>
</reference>
<protein>
    <submittedName>
        <fullName evidence="1">Uncharacterized protein</fullName>
    </submittedName>
</protein>